<evidence type="ECO:0000256" key="7">
    <source>
        <dbReference type="SAM" id="Phobius"/>
    </source>
</evidence>
<name>A0ABT8K714_9MICC</name>
<keyword evidence="9" id="KW-1185">Reference proteome</keyword>
<keyword evidence="4 7" id="KW-1133">Transmembrane helix</keyword>
<evidence type="ECO:0000256" key="6">
    <source>
        <dbReference type="SAM" id="MobiDB-lite"/>
    </source>
</evidence>
<feature type="transmembrane region" description="Helical" evidence="7">
    <location>
        <begin position="256"/>
        <end position="273"/>
    </location>
</feature>
<gene>
    <name evidence="8" type="ORF">P5G52_18230</name>
</gene>
<evidence type="ECO:0000256" key="5">
    <source>
        <dbReference type="ARBA" id="ARBA00023136"/>
    </source>
</evidence>
<dbReference type="InterPro" id="IPR011701">
    <property type="entry name" value="MFS"/>
</dbReference>
<dbReference type="PANTHER" id="PTHR43124">
    <property type="entry name" value="PURINE EFFLUX PUMP PBUE"/>
    <property type="match status" value="1"/>
</dbReference>
<feature type="transmembrane region" description="Helical" evidence="7">
    <location>
        <begin position="366"/>
        <end position="385"/>
    </location>
</feature>
<evidence type="ECO:0000256" key="3">
    <source>
        <dbReference type="ARBA" id="ARBA00022692"/>
    </source>
</evidence>
<feature type="transmembrane region" description="Helical" evidence="7">
    <location>
        <begin position="305"/>
        <end position="327"/>
    </location>
</feature>
<evidence type="ECO:0000313" key="9">
    <source>
        <dbReference type="Proteomes" id="UP001174209"/>
    </source>
</evidence>
<feature type="transmembrane region" description="Helical" evidence="7">
    <location>
        <begin position="106"/>
        <end position="128"/>
    </location>
</feature>
<evidence type="ECO:0000256" key="4">
    <source>
        <dbReference type="ARBA" id="ARBA00022989"/>
    </source>
</evidence>
<feature type="transmembrane region" description="Helical" evidence="7">
    <location>
        <begin position="81"/>
        <end position="100"/>
    </location>
</feature>
<sequence length="414" mass="42210">MKRSLHAAPSTATPLFTVTAVALIAATYGLARFGYGLFLPSFSESFALTPMIAGLLSSGASVTYCISAAFGFRYAPRHPRFTTILAGSTATLGSGGIAAAQGTSSFSIGVLLAGMGAGFASPALVELVQRNVAPAKQNRLQSVVNSGTGFGVVAAGALALQLGASWRAAWILIAVITFTAMVAVLRADISRTEALSGVPRREDVSAHTGGSSIRGLRWPMAAAFVFGVGSAAPWVYGRSLLEDVGGMTTETSATVWMALGAGSAGAVLLAPWLARHSVKITWYVTVSATSAATVAFALAPTLPALSLATAGLFGLAYTAASSVLIIWTSFTAANSAAGTSILFTCLVLGQALGSTVTGALVESTDLIFAFVTAGVLCLFSAFGATTQRTAPAVQQGDAAPSKIESGQYRPQKYR</sequence>
<dbReference type="SUPFAM" id="SSF103473">
    <property type="entry name" value="MFS general substrate transporter"/>
    <property type="match status" value="1"/>
</dbReference>
<accession>A0ABT8K714</accession>
<feature type="transmembrane region" description="Helical" evidence="7">
    <location>
        <begin position="218"/>
        <end position="236"/>
    </location>
</feature>
<evidence type="ECO:0000256" key="2">
    <source>
        <dbReference type="ARBA" id="ARBA00022475"/>
    </source>
</evidence>
<keyword evidence="2" id="KW-1003">Cell membrane</keyword>
<feature type="transmembrane region" description="Helical" evidence="7">
    <location>
        <begin position="140"/>
        <end position="162"/>
    </location>
</feature>
<dbReference type="PANTHER" id="PTHR43124:SF10">
    <property type="entry name" value="PURINE EFFLUX PUMP PBUE"/>
    <property type="match status" value="1"/>
</dbReference>
<feature type="transmembrane region" description="Helical" evidence="7">
    <location>
        <begin position="280"/>
        <end position="299"/>
    </location>
</feature>
<feature type="transmembrane region" description="Helical" evidence="7">
    <location>
        <begin position="339"/>
        <end position="360"/>
    </location>
</feature>
<evidence type="ECO:0000256" key="1">
    <source>
        <dbReference type="ARBA" id="ARBA00004651"/>
    </source>
</evidence>
<feature type="transmembrane region" description="Helical" evidence="7">
    <location>
        <begin position="51"/>
        <end position="74"/>
    </location>
</feature>
<keyword evidence="5 7" id="KW-0472">Membrane</keyword>
<dbReference type="Pfam" id="PF07690">
    <property type="entry name" value="MFS_1"/>
    <property type="match status" value="1"/>
</dbReference>
<comment type="caution">
    <text evidence="8">The sequence shown here is derived from an EMBL/GenBank/DDBJ whole genome shotgun (WGS) entry which is preliminary data.</text>
</comment>
<dbReference type="Proteomes" id="UP001174209">
    <property type="component" value="Unassembled WGS sequence"/>
</dbReference>
<feature type="region of interest" description="Disordered" evidence="6">
    <location>
        <begin position="393"/>
        <end position="414"/>
    </location>
</feature>
<dbReference type="Gene3D" id="1.20.1250.20">
    <property type="entry name" value="MFS general substrate transporter like domains"/>
    <property type="match status" value="2"/>
</dbReference>
<dbReference type="RefSeq" id="WP_301230242.1">
    <property type="nucleotide sequence ID" value="NZ_JAROCG010000004.1"/>
</dbReference>
<organism evidence="8 9">
    <name type="scientific">Arthrobacter burdickii</name>
    <dbReference type="NCBI Taxonomy" id="3035920"/>
    <lineage>
        <taxon>Bacteria</taxon>
        <taxon>Bacillati</taxon>
        <taxon>Actinomycetota</taxon>
        <taxon>Actinomycetes</taxon>
        <taxon>Micrococcales</taxon>
        <taxon>Micrococcaceae</taxon>
        <taxon>Arthrobacter</taxon>
    </lineage>
</organism>
<reference evidence="8" key="1">
    <citation type="submission" date="2023-06" db="EMBL/GenBank/DDBJ databases">
        <title>MT1 and MT2 Draft Genomes of Novel Species.</title>
        <authorList>
            <person name="Venkateswaran K."/>
        </authorList>
    </citation>
    <scope>NUCLEOTIDE SEQUENCE</scope>
    <source>
        <strain evidence="8">IIF3SC-B10</strain>
    </source>
</reference>
<dbReference type="EMBL" id="JAROCG010000004">
    <property type="protein sequence ID" value="MDN4612808.1"/>
    <property type="molecule type" value="Genomic_DNA"/>
</dbReference>
<keyword evidence="3 7" id="KW-0812">Transmembrane</keyword>
<protein>
    <submittedName>
        <fullName evidence="8">MFS transporter</fullName>
    </submittedName>
</protein>
<dbReference type="InterPro" id="IPR050189">
    <property type="entry name" value="MFS_Efflux_Transporters"/>
</dbReference>
<feature type="transmembrane region" description="Helical" evidence="7">
    <location>
        <begin position="12"/>
        <end position="31"/>
    </location>
</feature>
<dbReference type="InterPro" id="IPR036259">
    <property type="entry name" value="MFS_trans_sf"/>
</dbReference>
<evidence type="ECO:0000313" key="8">
    <source>
        <dbReference type="EMBL" id="MDN4612808.1"/>
    </source>
</evidence>
<feature type="transmembrane region" description="Helical" evidence="7">
    <location>
        <begin position="168"/>
        <end position="185"/>
    </location>
</feature>
<proteinExistence type="predicted"/>
<comment type="subcellular location">
    <subcellularLocation>
        <location evidence="1">Cell membrane</location>
        <topology evidence="1">Multi-pass membrane protein</topology>
    </subcellularLocation>
</comment>